<dbReference type="PROSITE" id="PS51257">
    <property type="entry name" value="PROKAR_LIPOPROTEIN"/>
    <property type="match status" value="1"/>
</dbReference>
<organism evidence="2 3">
    <name type="scientific">Chitinophaga horti</name>
    <dbReference type="NCBI Taxonomy" id="2920382"/>
    <lineage>
        <taxon>Bacteria</taxon>
        <taxon>Pseudomonadati</taxon>
        <taxon>Bacteroidota</taxon>
        <taxon>Chitinophagia</taxon>
        <taxon>Chitinophagales</taxon>
        <taxon>Chitinophagaceae</taxon>
        <taxon>Chitinophaga</taxon>
    </lineage>
</organism>
<sequence>MIRSLTYVFTALTAMVAWVGCRSVTTDDAVKTTFVLSDTMLNTVTIDTVKMAALPDDSRELPAIPSCAVVLDKTHSFVMVFRDKYNVAAREVKVLKAANGVSYIDTGLVPGEKVLSRNQLQIYQALKSYRHS</sequence>
<evidence type="ECO:0000313" key="2">
    <source>
        <dbReference type="EMBL" id="UYQ95205.1"/>
    </source>
</evidence>
<keyword evidence="1" id="KW-0732">Signal</keyword>
<gene>
    <name evidence="2" type="ORF">MKQ68_08865</name>
</gene>
<feature type="signal peptide" evidence="1">
    <location>
        <begin position="1"/>
        <end position="19"/>
    </location>
</feature>
<dbReference type="RefSeq" id="WP_264282978.1">
    <property type="nucleotide sequence ID" value="NZ_CP107006.1"/>
</dbReference>
<proteinExistence type="predicted"/>
<name>A0ABY6J6A1_9BACT</name>
<protein>
    <submittedName>
        <fullName evidence="2">Uncharacterized protein</fullName>
    </submittedName>
</protein>
<dbReference type="EMBL" id="CP107006">
    <property type="protein sequence ID" value="UYQ95205.1"/>
    <property type="molecule type" value="Genomic_DNA"/>
</dbReference>
<dbReference type="Gene3D" id="2.40.420.20">
    <property type="match status" value="1"/>
</dbReference>
<dbReference type="Proteomes" id="UP001162741">
    <property type="component" value="Chromosome"/>
</dbReference>
<reference evidence="2" key="1">
    <citation type="submission" date="2022-10" db="EMBL/GenBank/DDBJ databases">
        <title>Chitinophaga sp. nov., isolated from soil.</title>
        <authorList>
            <person name="Jeon C.O."/>
        </authorList>
    </citation>
    <scope>NUCLEOTIDE SEQUENCE</scope>
    <source>
        <strain evidence="2">R8</strain>
    </source>
</reference>
<evidence type="ECO:0000256" key="1">
    <source>
        <dbReference type="SAM" id="SignalP"/>
    </source>
</evidence>
<evidence type="ECO:0000313" key="3">
    <source>
        <dbReference type="Proteomes" id="UP001162741"/>
    </source>
</evidence>
<accession>A0ABY6J6A1</accession>
<keyword evidence="3" id="KW-1185">Reference proteome</keyword>
<feature type="chain" id="PRO_5046604670" evidence="1">
    <location>
        <begin position="20"/>
        <end position="132"/>
    </location>
</feature>